<evidence type="ECO:0000256" key="6">
    <source>
        <dbReference type="PIRNR" id="PIRNR000535"/>
    </source>
</evidence>
<comment type="similarity">
    <text evidence="1">Belongs to the carbohydrate kinase pfkB family.</text>
</comment>
<keyword evidence="5 6" id="KW-0067">ATP-binding</keyword>
<dbReference type="EC" id="2.7.1.144" evidence="6"/>
<dbReference type="GO" id="GO:0009024">
    <property type="term" value="F:tagatose-6-phosphate kinase activity"/>
    <property type="evidence" value="ECO:0007669"/>
    <property type="project" value="UniProtKB-EC"/>
</dbReference>
<dbReference type="InterPro" id="IPR017583">
    <property type="entry name" value="Tagatose/fructose_Pkinase"/>
</dbReference>
<evidence type="ECO:0000259" key="7">
    <source>
        <dbReference type="Pfam" id="PF00294"/>
    </source>
</evidence>
<dbReference type="GO" id="GO:0005988">
    <property type="term" value="P:lactose metabolic process"/>
    <property type="evidence" value="ECO:0007669"/>
    <property type="project" value="UniProtKB-KW"/>
</dbReference>
<dbReference type="CDD" id="cd01164">
    <property type="entry name" value="FruK_PfkB_like"/>
    <property type="match status" value="1"/>
</dbReference>
<comment type="similarity">
    <text evidence="6">Belongs to the carbohydrate kinase PfkB family. LacC subfamily.</text>
</comment>
<gene>
    <name evidence="8" type="ORF">LJ207_05830</name>
</gene>
<dbReference type="AlphaFoldDB" id="A0AAW4WW46"/>
<dbReference type="PANTHER" id="PTHR46566">
    <property type="entry name" value="1-PHOSPHOFRUCTOKINASE-RELATED"/>
    <property type="match status" value="1"/>
</dbReference>
<accession>A0AAW4WW46</accession>
<comment type="caution">
    <text evidence="8">The sequence shown here is derived from an EMBL/GenBank/DDBJ whole genome shotgun (WGS) entry which is preliminary data.</text>
</comment>
<dbReference type="EMBL" id="JAJFAT010000006">
    <property type="protein sequence ID" value="MCC3144845.1"/>
    <property type="molecule type" value="Genomic_DNA"/>
</dbReference>
<dbReference type="InterPro" id="IPR011611">
    <property type="entry name" value="PfkB_dom"/>
</dbReference>
<evidence type="ECO:0000256" key="1">
    <source>
        <dbReference type="ARBA" id="ARBA00005380"/>
    </source>
</evidence>
<dbReference type="RefSeq" id="WP_229345052.1">
    <property type="nucleotide sequence ID" value="NZ_JAJFAT010000006.1"/>
</dbReference>
<keyword evidence="3 6" id="KW-0547">Nucleotide-binding</keyword>
<dbReference type="FunFam" id="3.40.1190.20:FF:000001">
    <property type="entry name" value="Phosphofructokinase"/>
    <property type="match status" value="1"/>
</dbReference>
<dbReference type="InterPro" id="IPR002173">
    <property type="entry name" value="Carboh/pur_kinase_PfkB_CS"/>
</dbReference>
<keyword evidence="2 6" id="KW-0808">Transferase</keyword>
<dbReference type="Gene3D" id="3.40.1190.20">
    <property type="match status" value="1"/>
</dbReference>
<evidence type="ECO:0000313" key="9">
    <source>
        <dbReference type="Proteomes" id="UP001199296"/>
    </source>
</evidence>
<sequence>MEKILTFTLNPTIDKSAKVDNVRAETKLYCDTVRYEPGGGGINVSRAVKKLGGSSQLVYTSGGFTGRKLDKLLAREELNLKSIEIEDSIRENFIIFERASQQQYRFGMPGPKISDSEYQKIFDTFKNIENFPEYFVISGSIPNGTNDKIYAELAGLAKKRGAKVIVDVSGSPLKEVMNEGVFLIKPNIGEFQQLVGKELQDDEEIKKYALKLVNGSCCEVIVISIGAGGALLVYQDKAQFMRPPTVPIKSKVGAGDSMVAGMVLSLSQGNSMENAFVYGIAAGSAAVMTPGTELCRKKDTDRLYKSMS</sequence>
<comment type="pathway">
    <text evidence="6">Carbohydrate metabolism; D-tagatose 6-phosphate degradation; D-glyceraldehyde 3-phosphate and glycerone phosphate from D-tagatose 6-phosphate: step 1/2.</text>
</comment>
<dbReference type="GO" id="GO:0005524">
    <property type="term" value="F:ATP binding"/>
    <property type="evidence" value="ECO:0007669"/>
    <property type="project" value="UniProtKB-KW"/>
</dbReference>
<keyword evidence="6" id="KW-0423">Lactose metabolism</keyword>
<dbReference type="PANTHER" id="PTHR46566:SF2">
    <property type="entry name" value="ATP-DEPENDENT 6-PHOSPHOFRUCTOKINASE ISOZYME 2"/>
    <property type="match status" value="1"/>
</dbReference>
<keyword evidence="4" id="KW-0418">Kinase</keyword>
<dbReference type="GO" id="GO:0003872">
    <property type="term" value="F:6-phosphofructokinase activity"/>
    <property type="evidence" value="ECO:0007669"/>
    <property type="project" value="TreeGrafter"/>
</dbReference>
<evidence type="ECO:0000313" key="8">
    <source>
        <dbReference type="EMBL" id="MCC3144845.1"/>
    </source>
</evidence>
<dbReference type="PIRSF" id="PIRSF000535">
    <property type="entry name" value="1PFK/6PFK/LacC"/>
    <property type="match status" value="1"/>
</dbReference>
<reference evidence="8 9" key="1">
    <citation type="submission" date="2021-10" db="EMBL/GenBank/DDBJ databases">
        <authorList>
            <person name="Grouzdev D.S."/>
            <person name="Pantiukh K.S."/>
            <person name="Krutkina M.S."/>
        </authorList>
    </citation>
    <scope>NUCLEOTIDE SEQUENCE [LARGE SCALE GENOMIC DNA]</scope>
    <source>
        <strain evidence="8 9">Z-7514</strain>
    </source>
</reference>
<comment type="catalytic activity">
    <reaction evidence="6">
        <text>D-tagatofuranose 6-phosphate + ATP = D-tagatofuranose 1,6-bisphosphate + ADP + H(+)</text>
        <dbReference type="Rhea" id="RHEA:12420"/>
        <dbReference type="ChEBI" id="CHEBI:15378"/>
        <dbReference type="ChEBI" id="CHEBI:30616"/>
        <dbReference type="ChEBI" id="CHEBI:58694"/>
        <dbReference type="ChEBI" id="CHEBI:58695"/>
        <dbReference type="ChEBI" id="CHEBI:456216"/>
        <dbReference type="EC" id="2.7.1.144"/>
    </reaction>
</comment>
<name>A0AAW4WW46_9FIRM</name>
<feature type="domain" description="Carbohydrate kinase PfkB" evidence="7">
    <location>
        <begin position="13"/>
        <end position="296"/>
    </location>
</feature>
<dbReference type="Proteomes" id="UP001199296">
    <property type="component" value="Unassembled WGS sequence"/>
</dbReference>
<evidence type="ECO:0000256" key="3">
    <source>
        <dbReference type="ARBA" id="ARBA00022741"/>
    </source>
</evidence>
<evidence type="ECO:0000256" key="4">
    <source>
        <dbReference type="ARBA" id="ARBA00022777"/>
    </source>
</evidence>
<organism evidence="8 9">
    <name type="scientific">Halanaerobium polyolivorans</name>
    <dbReference type="NCBI Taxonomy" id="2886943"/>
    <lineage>
        <taxon>Bacteria</taxon>
        <taxon>Bacillati</taxon>
        <taxon>Bacillota</taxon>
        <taxon>Clostridia</taxon>
        <taxon>Halanaerobiales</taxon>
        <taxon>Halanaerobiaceae</taxon>
        <taxon>Halanaerobium</taxon>
    </lineage>
</organism>
<proteinExistence type="inferred from homology"/>
<dbReference type="PROSITE" id="PS00583">
    <property type="entry name" value="PFKB_KINASES_1"/>
    <property type="match status" value="1"/>
</dbReference>
<dbReference type="NCBIfam" id="TIGR03168">
    <property type="entry name" value="1-PFK"/>
    <property type="match status" value="1"/>
</dbReference>
<dbReference type="SUPFAM" id="SSF53613">
    <property type="entry name" value="Ribokinase-like"/>
    <property type="match status" value="1"/>
</dbReference>
<keyword evidence="9" id="KW-1185">Reference proteome</keyword>
<evidence type="ECO:0000256" key="5">
    <source>
        <dbReference type="ARBA" id="ARBA00022840"/>
    </source>
</evidence>
<protein>
    <recommendedName>
        <fullName evidence="6">Tagatose-6-phosphate kinase</fullName>
        <ecNumber evidence="6">2.7.1.144</ecNumber>
    </recommendedName>
</protein>
<dbReference type="InterPro" id="IPR029056">
    <property type="entry name" value="Ribokinase-like"/>
</dbReference>
<dbReference type="GO" id="GO:0005829">
    <property type="term" value="C:cytosol"/>
    <property type="evidence" value="ECO:0007669"/>
    <property type="project" value="TreeGrafter"/>
</dbReference>
<evidence type="ECO:0000256" key="2">
    <source>
        <dbReference type="ARBA" id="ARBA00022679"/>
    </source>
</evidence>
<dbReference type="Pfam" id="PF00294">
    <property type="entry name" value="PfkB"/>
    <property type="match status" value="1"/>
</dbReference>